<protein>
    <submittedName>
        <fullName evidence="2">Class I SAM-dependent methyltransferase</fullName>
    </submittedName>
</protein>
<reference evidence="2 3" key="1">
    <citation type="submission" date="2018-10" db="EMBL/GenBank/DDBJ databases">
        <title>Tessaracoccus antarcticuss sp. nov., isolated from sediment.</title>
        <authorList>
            <person name="Zhou L.Y."/>
            <person name="Du Z.J."/>
        </authorList>
    </citation>
    <scope>NUCLEOTIDE SEQUENCE [LARGE SCALE GENOMIC DNA]</scope>
    <source>
        <strain evidence="2 3">JDX10</strain>
    </source>
</reference>
<evidence type="ECO:0000313" key="2">
    <source>
        <dbReference type="EMBL" id="RMB60341.1"/>
    </source>
</evidence>
<keyword evidence="2" id="KW-0489">Methyltransferase</keyword>
<keyword evidence="3" id="KW-1185">Reference proteome</keyword>
<name>A0A3M0G5K9_9ACTN</name>
<dbReference type="Gene3D" id="3.40.50.150">
    <property type="entry name" value="Vaccinia Virus protein VP39"/>
    <property type="match status" value="1"/>
</dbReference>
<dbReference type="Pfam" id="PF13649">
    <property type="entry name" value="Methyltransf_25"/>
    <property type="match status" value="1"/>
</dbReference>
<dbReference type="RefSeq" id="WP_121901821.1">
    <property type="nucleotide sequence ID" value="NZ_REFW01000002.1"/>
</dbReference>
<dbReference type="Proteomes" id="UP000275256">
    <property type="component" value="Unassembled WGS sequence"/>
</dbReference>
<sequence length="289" mass="30597">MAPERSGAGTDHDRVTQIVQRAASDWLSLRRAADETARQASVAALPALDAHLSSRLGPGTAVTVCDLGAGTGANMAWLAPRLAVRQRWTLVDRDEDLLHQVPTAAPSDAVLGVRRIAAELEDLQHDDAAGTPADLVTCSAFLDVLTVGQVRELAAFVARIGAAALFSLSVTGVVRMDPVLELDSRLNDVFNAHQVRHGLAGPGATAVAAQVLCSNGFTVGLIETPWVLGAQQAPLVERYLSDRVAAVIDHDPALVEPSRDWLGLRMSQLRDGLLSLRVGHTDLVALPSD</sequence>
<evidence type="ECO:0000259" key="1">
    <source>
        <dbReference type="Pfam" id="PF13649"/>
    </source>
</evidence>
<accession>A0A3M0G5K9</accession>
<evidence type="ECO:0000313" key="3">
    <source>
        <dbReference type="Proteomes" id="UP000275256"/>
    </source>
</evidence>
<organism evidence="2 3">
    <name type="scientific">Tessaracoccus antarcticus</name>
    <dbReference type="NCBI Taxonomy" id="2479848"/>
    <lineage>
        <taxon>Bacteria</taxon>
        <taxon>Bacillati</taxon>
        <taxon>Actinomycetota</taxon>
        <taxon>Actinomycetes</taxon>
        <taxon>Propionibacteriales</taxon>
        <taxon>Propionibacteriaceae</taxon>
        <taxon>Tessaracoccus</taxon>
    </lineage>
</organism>
<feature type="domain" description="Methyltransferase" evidence="1">
    <location>
        <begin position="64"/>
        <end position="159"/>
    </location>
</feature>
<dbReference type="InterPro" id="IPR029063">
    <property type="entry name" value="SAM-dependent_MTases_sf"/>
</dbReference>
<comment type="caution">
    <text evidence="2">The sequence shown here is derived from an EMBL/GenBank/DDBJ whole genome shotgun (WGS) entry which is preliminary data.</text>
</comment>
<dbReference type="AlphaFoldDB" id="A0A3M0G5K9"/>
<gene>
    <name evidence="2" type="ORF">EAX62_10915</name>
</gene>
<dbReference type="GO" id="GO:0008168">
    <property type="term" value="F:methyltransferase activity"/>
    <property type="evidence" value="ECO:0007669"/>
    <property type="project" value="UniProtKB-KW"/>
</dbReference>
<dbReference type="SUPFAM" id="SSF53335">
    <property type="entry name" value="S-adenosyl-L-methionine-dependent methyltransferases"/>
    <property type="match status" value="1"/>
</dbReference>
<keyword evidence="2" id="KW-0808">Transferase</keyword>
<dbReference type="EMBL" id="REFW01000002">
    <property type="protein sequence ID" value="RMB60341.1"/>
    <property type="molecule type" value="Genomic_DNA"/>
</dbReference>
<dbReference type="InterPro" id="IPR041698">
    <property type="entry name" value="Methyltransf_25"/>
</dbReference>
<dbReference type="OrthoDB" id="7273451at2"/>
<dbReference type="GO" id="GO:0032259">
    <property type="term" value="P:methylation"/>
    <property type="evidence" value="ECO:0007669"/>
    <property type="project" value="UniProtKB-KW"/>
</dbReference>
<proteinExistence type="predicted"/>